<dbReference type="AlphaFoldDB" id="A0A1Q9LIH8"/>
<evidence type="ECO:0000259" key="2">
    <source>
        <dbReference type="Pfam" id="PF21725"/>
    </source>
</evidence>
<dbReference type="Pfam" id="PF21725">
    <property type="entry name" value="T7SS_signal"/>
    <property type="match status" value="1"/>
</dbReference>
<evidence type="ECO:0000256" key="1">
    <source>
        <dbReference type="SAM" id="MobiDB-lite"/>
    </source>
</evidence>
<accession>A0A1Q9LIH8</accession>
<gene>
    <name evidence="3" type="ORF">BJP25_23570</name>
</gene>
<dbReference type="Proteomes" id="UP000186040">
    <property type="component" value="Unassembled WGS sequence"/>
</dbReference>
<sequence>MTKPFQPWLGVNKENRLRGAGIADSAYSIYLNIDALKEADAQDKGFLGAAIGIGVVGAVVELGLTAINPFGAAISAGVGWLIEHIGFLQDFLDLVTGDPDEVQRLIAELNGVAQALSTTGEGLAKALNRDVAGWTGPAAEAFQATMKDRLALLDLHAKVTSTAATILAACNAVMAAVRTLVRDLISAAIGDFVSVVLIGLATAEITFGASLVVALEYCVVHAGALSIKLLSKLTQAVQALVRSAQRLTSLFSLTRGVGKPGGSAGARPDVVGAPPPNRPPGVDAPPGGGTRPGTADGQPPPTNPSGVDAPSGGPNRPGSPGAPPPSGASGVDAPGGGPARPGSADGAPPPAGPGRVDAPTGGPPRPASAGPGSGTSPSGLTPPGGGRADGAPPPPQRSDTAPTGFSGNLPVGPRPDAAPAPPPRTNTAPGGLGAQPRPQPSSFGPPPRSDTAPAGLGAQPRPQPSSFGPPPRSDTAPAGLGAQPRPGEPGGGPPPRANTLPEGGAVPAPPPRTNTAPGALGAQPRPDAVPSGPPPRTNTAPGGLGAQPRPDAAPSGPPPRTNTAPGGLGAQPRPDAVPSGPPPRTNTAPDSLGSPGTGARPNDGAQAPPPGPQRTDSAPAALPGAGSRPPEDGAAGGRPTEDGTPEGRPTGEAGPGRTEGAPVTWEQARQDYTKVDQWLREGSGPQVLRERAAWVQERLRTEYPQAYAALSSGGYGGAADQFGKGPIELLRQLGELQKKAEEAREDERTRQR</sequence>
<evidence type="ECO:0000313" key="4">
    <source>
        <dbReference type="Proteomes" id="UP000186040"/>
    </source>
</evidence>
<feature type="domain" description="Putative T7SS secretion signal" evidence="2">
    <location>
        <begin position="88"/>
        <end position="164"/>
    </location>
</feature>
<proteinExistence type="predicted"/>
<evidence type="ECO:0000313" key="3">
    <source>
        <dbReference type="EMBL" id="OLR91823.1"/>
    </source>
</evidence>
<feature type="compositionally biased region" description="Pro residues" evidence="1">
    <location>
        <begin position="412"/>
        <end position="424"/>
    </location>
</feature>
<organism evidence="3 4">
    <name type="scientific">Actinokineospora bangkokensis</name>
    <dbReference type="NCBI Taxonomy" id="1193682"/>
    <lineage>
        <taxon>Bacteria</taxon>
        <taxon>Bacillati</taxon>
        <taxon>Actinomycetota</taxon>
        <taxon>Actinomycetes</taxon>
        <taxon>Pseudonocardiales</taxon>
        <taxon>Pseudonocardiaceae</taxon>
        <taxon>Actinokineospora</taxon>
    </lineage>
</organism>
<dbReference type="EMBL" id="MKQR01000018">
    <property type="protein sequence ID" value="OLR91823.1"/>
    <property type="molecule type" value="Genomic_DNA"/>
</dbReference>
<dbReference type="Gene3D" id="1.10.287.1060">
    <property type="entry name" value="ESAT-6-like"/>
    <property type="match status" value="1"/>
</dbReference>
<dbReference type="InterPro" id="IPR049082">
    <property type="entry name" value="T7SS_signal"/>
</dbReference>
<feature type="compositionally biased region" description="Pro residues" evidence="1">
    <location>
        <begin position="273"/>
        <end position="283"/>
    </location>
</feature>
<dbReference type="InterPro" id="IPR036689">
    <property type="entry name" value="ESAT-6-like_sf"/>
</dbReference>
<feature type="compositionally biased region" description="Pro residues" evidence="1">
    <location>
        <begin position="437"/>
        <end position="448"/>
    </location>
</feature>
<protein>
    <recommendedName>
        <fullName evidence="2">Putative T7SS secretion signal domain-containing protein</fullName>
    </recommendedName>
</protein>
<name>A0A1Q9LIH8_9PSEU</name>
<dbReference type="SUPFAM" id="SSF140453">
    <property type="entry name" value="EsxAB dimer-like"/>
    <property type="match status" value="1"/>
</dbReference>
<feature type="compositionally biased region" description="Polar residues" evidence="1">
    <location>
        <begin position="397"/>
        <end position="406"/>
    </location>
</feature>
<feature type="compositionally biased region" description="Pro residues" evidence="1">
    <location>
        <begin position="461"/>
        <end position="472"/>
    </location>
</feature>
<reference evidence="3 4" key="1">
    <citation type="submission" date="2016-10" db="EMBL/GenBank/DDBJ databases">
        <title>The Draft Genome Sequence of Actinokineospora bangkokensis 44EHWT reveals the biosynthetic pathway of antifungal compounds Thailandins with unusual extender unit butylmalonyl-CoA.</title>
        <authorList>
            <person name="Greule A."/>
            <person name="Intra B."/>
            <person name="Flemming S."/>
            <person name="Rommel M.G."/>
            <person name="Panbangred W."/>
            <person name="Bechthold A."/>
        </authorList>
    </citation>
    <scope>NUCLEOTIDE SEQUENCE [LARGE SCALE GENOMIC DNA]</scope>
    <source>
        <strain evidence="3 4">44EHW</strain>
    </source>
</reference>
<dbReference type="OrthoDB" id="4763957at2"/>
<feature type="region of interest" description="Disordered" evidence="1">
    <location>
        <begin position="254"/>
        <end position="669"/>
    </location>
</feature>
<keyword evidence="4" id="KW-1185">Reference proteome</keyword>
<dbReference type="RefSeq" id="WP_075976228.1">
    <property type="nucleotide sequence ID" value="NZ_MKQR01000018.1"/>
</dbReference>
<feature type="compositionally biased region" description="Low complexity" evidence="1">
    <location>
        <begin position="367"/>
        <end position="381"/>
    </location>
</feature>
<dbReference type="STRING" id="1193682.BJP25_23570"/>
<feature type="compositionally biased region" description="Low complexity" evidence="1">
    <location>
        <begin position="309"/>
        <end position="319"/>
    </location>
</feature>
<comment type="caution">
    <text evidence="3">The sequence shown here is derived from an EMBL/GenBank/DDBJ whole genome shotgun (WGS) entry which is preliminary data.</text>
</comment>